<keyword evidence="1" id="KW-0479">Metal-binding</keyword>
<comment type="caution">
    <text evidence="3">The sequence shown here is derived from an EMBL/GenBank/DDBJ whole genome shotgun (WGS) entry which is preliminary data.</text>
</comment>
<dbReference type="GO" id="GO:0008270">
    <property type="term" value="F:zinc ion binding"/>
    <property type="evidence" value="ECO:0007669"/>
    <property type="project" value="UniProtKB-KW"/>
</dbReference>
<evidence type="ECO:0000313" key="4">
    <source>
        <dbReference type="Proteomes" id="UP000712600"/>
    </source>
</evidence>
<dbReference type="PROSITE" id="PS50158">
    <property type="entry name" value="ZF_CCHC"/>
    <property type="match status" value="1"/>
</dbReference>
<dbReference type="EMBL" id="QGKX02000088">
    <property type="protein sequence ID" value="KAF3586703.1"/>
    <property type="molecule type" value="Genomic_DNA"/>
</dbReference>
<name>A0A8S9S1W4_BRACR</name>
<dbReference type="InterPro" id="IPR001878">
    <property type="entry name" value="Znf_CCHC"/>
</dbReference>
<evidence type="ECO:0000259" key="2">
    <source>
        <dbReference type="PROSITE" id="PS50158"/>
    </source>
</evidence>
<sequence>MAIHQDNPIETVPQRRCRTKGFNRVVFPWKPQRRNLRTQRNLQEVVAKKEGFPALKPTLGEGNKARVSYSDVLVDGSPGSEEYPKFVVKDGVEEVEIPTSLMEEVEPLWNNFIVEGQDRCPIHRCAIDAGGMDTETACSPPDLYAMSLYPWLPPHCLSCSKWGHVGKDCPTPKPTLEVVELSEAVNDSVEIDGFSSKDALGKTPSKIVTKLMEELDSISRKASLSGECVPKVADDQTVLQMIRRYSSCLLKIPYDIQEEGEIDEEEDDSEVVEEVGYAIPNEKVVADVAHIAGKSSGFSHKQGSTQRDAVEVIPLSTNAQIITVWVNYKATCLREAPKRNMKPFKFFNHIASHPRFVEVVDRVWNETAPLYHSLSALQIFQDKLKGLKSEMCGLNRDMFGDLPGRVKQAYDDLCVKHTEVMQNPQKSSFEEISDAWEHWHHILSIEEQFYYQMSRVQWWGLGDRNSQFFYKVTHSRKCEKHYQAYCN</sequence>
<evidence type="ECO:0000256" key="1">
    <source>
        <dbReference type="PROSITE-ProRule" id="PRU00047"/>
    </source>
</evidence>
<evidence type="ECO:0000313" key="3">
    <source>
        <dbReference type="EMBL" id="KAF3586703.1"/>
    </source>
</evidence>
<protein>
    <recommendedName>
        <fullName evidence="2">CCHC-type domain-containing protein</fullName>
    </recommendedName>
</protein>
<proteinExistence type="predicted"/>
<accession>A0A8S9S1W4</accession>
<dbReference type="AlphaFoldDB" id="A0A8S9S1W4"/>
<dbReference type="Proteomes" id="UP000712600">
    <property type="component" value="Unassembled WGS sequence"/>
</dbReference>
<organism evidence="3 4">
    <name type="scientific">Brassica cretica</name>
    <name type="common">Mustard</name>
    <dbReference type="NCBI Taxonomy" id="69181"/>
    <lineage>
        <taxon>Eukaryota</taxon>
        <taxon>Viridiplantae</taxon>
        <taxon>Streptophyta</taxon>
        <taxon>Embryophyta</taxon>
        <taxon>Tracheophyta</taxon>
        <taxon>Spermatophyta</taxon>
        <taxon>Magnoliopsida</taxon>
        <taxon>eudicotyledons</taxon>
        <taxon>Gunneridae</taxon>
        <taxon>Pentapetalae</taxon>
        <taxon>rosids</taxon>
        <taxon>malvids</taxon>
        <taxon>Brassicales</taxon>
        <taxon>Brassicaceae</taxon>
        <taxon>Brassiceae</taxon>
        <taxon>Brassica</taxon>
    </lineage>
</organism>
<reference evidence="3" key="1">
    <citation type="submission" date="2019-12" db="EMBL/GenBank/DDBJ databases">
        <title>Genome sequencing and annotation of Brassica cretica.</title>
        <authorList>
            <person name="Studholme D.J."/>
            <person name="Sarris P."/>
        </authorList>
    </citation>
    <scope>NUCLEOTIDE SEQUENCE</scope>
    <source>
        <strain evidence="3">PFS-109/04</strain>
        <tissue evidence="3">Leaf</tissue>
    </source>
</reference>
<keyword evidence="1" id="KW-0862">Zinc</keyword>
<feature type="domain" description="CCHC-type" evidence="2">
    <location>
        <begin position="156"/>
        <end position="170"/>
    </location>
</feature>
<keyword evidence="1" id="KW-0863">Zinc-finger</keyword>
<dbReference type="GO" id="GO:0003676">
    <property type="term" value="F:nucleic acid binding"/>
    <property type="evidence" value="ECO:0007669"/>
    <property type="project" value="InterPro"/>
</dbReference>
<gene>
    <name evidence="3" type="ORF">F2Q69_00027367</name>
</gene>